<dbReference type="InterPro" id="IPR001461">
    <property type="entry name" value="Aspartic_peptidase_A1"/>
</dbReference>
<dbReference type="PANTHER" id="PTHR47966:SF51">
    <property type="entry name" value="BETA-SITE APP-CLEAVING ENZYME, ISOFORM A-RELATED"/>
    <property type="match status" value="1"/>
</dbReference>
<keyword evidence="2 3" id="KW-0064">Aspartyl protease</keyword>
<dbReference type="PROSITE" id="PS51767">
    <property type="entry name" value="PEPTIDASE_A1"/>
    <property type="match status" value="1"/>
</dbReference>
<feature type="region of interest" description="Disordered" evidence="4">
    <location>
        <begin position="27"/>
        <end position="61"/>
    </location>
</feature>
<dbReference type="InterPro" id="IPR033121">
    <property type="entry name" value="PEPTIDASE_A1"/>
</dbReference>
<feature type="domain" description="Peptidase A1" evidence="6">
    <location>
        <begin position="210"/>
        <end position="515"/>
    </location>
</feature>
<dbReference type="Pfam" id="PF00026">
    <property type="entry name" value="Asp"/>
    <property type="match status" value="1"/>
</dbReference>
<organism evidence="7 8">
    <name type="scientific">Polyrhizophydium stewartii</name>
    <dbReference type="NCBI Taxonomy" id="2732419"/>
    <lineage>
        <taxon>Eukaryota</taxon>
        <taxon>Fungi</taxon>
        <taxon>Fungi incertae sedis</taxon>
        <taxon>Chytridiomycota</taxon>
        <taxon>Chytridiomycota incertae sedis</taxon>
        <taxon>Chytridiomycetes</taxon>
        <taxon>Rhizophydiales</taxon>
        <taxon>Rhizophydiales incertae sedis</taxon>
        <taxon>Polyrhizophydium</taxon>
    </lineage>
</organism>
<keyword evidence="8" id="KW-1185">Reference proteome</keyword>
<keyword evidence="3" id="KW-0645">Protease</keyword>
<feature type="region of interest" description="Disordered" evidence="4">
    <location>
        <begin position="96"/>
        <end position="126"/>
    </location>
</feature>
<dbReference type="InterPro" id="IPR001969">
    <property type="entry name" value="Aspartic_peptidase_AS"/>
</dbReference>
<evidence type="ECO:0000256" key="5">
    <source>
        <dbReference type="SAM" id="SignalP"/>
    </source>
</evidence>
<dbReference type="SUPFAM" id="SSF50630">
    <property type="entry name" value="Acid proteases"/>
    <property type="match status" value="1"/>
</dbReference>
<feature type="compositionally biased region" description="Low complexity" evidence="4">
    <location>
        <begin position="30"/>
        <end position="61"/>
    </location>
</feature>
<keyword evidence="3" id="KW-0378">Hydrolase</keyword>
<gene>
    <name evidence="7" type="ORF">HK105_208107</name>
</gene>
<evidence type="ECO:0000256" key="4">
    <source>
        <dbReference type="SAM" id="MobiDB-lite"/>
    </source>
</evidence>
<evidence type="ECO:0000313" key="8">
    <source>
        <dbReference type="Proteomes" id="UP001527925"/>
    </source>
</evidence>
<evidence type="ECO:0000256" key="1">
    <source>
        <dbReference type="ARBA" id="ARBA00007447"/>
    </source>
</evidence>
<dbReference type="Gene3D" id="2.40.70.10">
    <property type="entry name" value="Acid Proteases"/>
    <property type="match status" value="2"/>
</dbReference>
<feature type="signal peptide" evidence="5">
    <location>
        <begin position="1"/>
        <end position="26"/>
    </location>
</feature>
<evidence type="ECO:0000259" key="6">
    <source>
        <dbReference type="PROSITE" id="PS51767"/>
    </source>
</evidence>
<dbReference type="PANTHER" id="PTHR47966">
    <property type="entry name" value="BETA-SITE APP-CLEAVING ENZYME, ISOFORM A-RELATED"/>
    <property type="match status" value="1"/>
</dbReference>
<accession>A0ABR4MYU6</accession>
<dbReference type="Proteomes" id="UP001527925">
    <property type="component" value="Unassembled WGS sequence"/>
</dbReference>
<evidence type="ECO:0000313" key="7">
    <source>
        <dbReference type="EMBL" id="KAL2912404.1"/>
    </source>
</evidence>
<evidence type="ECO:0000256" key="2">
    <source>
        <dbReference type="ARBA" id="ARBA00022750"/>
    </source>
</evidence>
<protein>
    <recommendedName>
        <fullName evidence="6">Peptidase A1 domain-containing protein</fullName>
    </recommendedName>
</protein>
<feature type="compositionally biased region" description="Low complexity" evidence="4">
    <location>
        <begin position="96"/>
        <end position="119"/>
    </location>
</feature>
<sequence length="518" mass="54298">MMSRLSLARIFNVLLLLCMLVAGVTAQDPESSSSSESSVEPATSSDAASPTDSASSTDVVSSTDAASLSVTSLTDIPTSTDVSSSSVVATSSDVFSSSDLASPTDAPSSTSGAPPASSSETIPSTSQFSSDLIASTTISAGTGTATSAPLPTEDVITVSVEVNPNYVANPDSLAAQFTMLQGRYSARTTTNARRLKPTNVAMTNQADAQYYASITLGTPPQTFKVLIDTGSANLWVPSTRCSDTACLNHARYNRTSSSSFVSTGSFLNITYGTGSITSAVSRDTLRIGDLVIPNQNFSETITMPGTTFNSASFDGIMGMGLSSIAVNGLPTPLDNLFNLGLIPQKMFSLYLSRNGAPNSTLTLGGLDASILYSLNMIWINMTIQSPQYYQALMVNATFNNAVIATNVMGIFDSGTSLIAIPTAVASQIHTSLNAIQYSNILFLVACDGLPQLTLNFNGIQFILDGKDYTLPFAYGYCISAFVGMDLAGGAWILGDVFLKQVYTTFDVANMRMGFGIPK</sequence>
<dbReference type="EMBL" id="JADGIZ020000067">
    <property type="protein sequence ID" value="KAL2912404.1"/>
    <property type="molecule type" value="Genomic_DNA"/>
</dbReference>
<evidence type="ECO:0000256" key="3">
    <source>
        <dbReference type="RuleBase" id="RU000454"/>
    </source>
</evidence>
<feature type="chain" id="PRO_5045557860" description="Peptidase A1 domain-containing protein" evidence="5">
    <location>
        <begin position="27"/>
        <end position="518"/>
    </location>
</feature>
<name>A0ABR4MYU6_9FUNG</name>
<comment type="caution">
    <text evidence="7">The sequence shown here is derived from an EMBL/GenBank/DDBJ whole genome shotgun (WGS) entry which is preliminary data.</text>
</comment>
<dbReference type="InterPro" id="IPR021109">
    <property type="entry name" value="Peptidase_aspartic_dom_sf"/>
</dbReference>
<reference evidence="7 8" key="1">
    <citation type="submission" date="2023-09" db="EMBL/GenBank/DDBJ databases">
        <title>Pangenome analysis of Batrachochytrium dendrobatidis and related Chytrids.</title>
        <authorList>
            <person name="Yacoub M.N."/>
            <person name="Stajich J.E."/>
            <person name="James T.Y."/>
        </authorList>
    </citation>
    <scope>NUCLEOTIDE SEQUENCE [LARGE SCALE GENOMIC DNA]</scope>
    <source>
        <strain evidence="7 8">JEL0888</strain>
    </source>
</reference>
<comment type="similarity">
    <text evidence="1 3">Belongs to the peptidase A1 family.</text>
</comment>
<dbReference type="PROSITE" id="PS00141">
    <property type="entry name" value="ASP_PROTEASE"/>
    <property type="match status" value="2"/>
</dbReference>
<dbReference type="PRINTS" id="PR00792">
    <property type="entry name" value="PEPSIN"/>
</dbReference>
<keyword evidence="5" id="KW-0732">Signal</keyword>
<proteinExistence type="inferred from homology"/>